<keyword evidence="2" id="KW-1185">Reference proteome</keyword>
<accession>A0ACC1SAZ4</accession>
<gene>
    <name evidence="1" type="ORF">NM688_g6924</name>
</gene>
<reference evidence="1" key="1">
    <citation type="submission" date="2022-07" db="EMBL/GenBank/DDBJ databases">
        <title>Genome Sequence of Phlebia brevispora.</title>
        <authorList>
            <person name="Buettner E."/>
        </authorList>
    </citation>
    <scope>NUCLEOTIDE SEQUENCE</scope>
    <source>
        <strain evidence="1">MPL23</strain>
    </source>
</reference>
<evidence type="ECO:0000313" key="2">
    <source>
        <dbReference type="Proteomes" id="UP001148662"/>
    </source>
</evidence>
<sequence length="673" mass="74681">MGQPAEVYTKLMGSYHYGHPLWYPDPISSGEPQLGDIGYLNNGRFHRIFNIMVEKDHPWNRRHGVPDDFVPVRLPEAHIVEEPRYLTPNVFKSCSIKTTKIGVQTSIDNAKLAQIGMSFEFECSNNHGAFLALSRPASRKSILESATLETYIAWNHRGWHTFVTQQRGLKCGPSDLICLSGWVKTSEWTVAACLKDDRGSSCSIQGQITPSATMGCNVSVTESKEMSVIYHSGPDRLGAFSTSMTAEAADQTIFIEFYKVRYRRFVAPKVLRAAAGPDHLPDPYEDTDNSSAASASEDDCDESLDLETVPSRVVPRTPLDDVLDYLLSSCSDADVALTSHGHLYKARFYQQLISSHNVAVKVTSKQTTGKVATLSLGVDLSGKDQTATGALTSKYHEPTCNFHALMLHSPTTDSDGLSSSADTFRTNLRLGGSKDEQPAWSTACEDLDAGPIRSLYKEEHERDYRKGHSEWTDTKGKSGKQYTFAELPGNSIKKRPRRRYDEIERRYRCNFPNCTKAYNTLNHLNAHVMMQKHGPKRNSGGVSIPLSLCLLVLKLMDYSTLFVHLTWRLRAKNQEETDQGHVPHEHMAFVPPPPPHPQDKSMYLTSNCSADVEDSQHPGLIPPAPVNVPNRMAGHTSAYPLRTANPGLAPPRSRLLPSSAEGHVRCSEPAANM</sequence>
<organism evidence="1 2">
    <name type="scientific">Phlebia brevispora</name>
    <dbReference type="NCBI Taxonomy" id="194682"/>
    <lineage>
        <taxon>Eukaryota</taxon>
        <taxon>Fungi</taxon>
        <taxon>Dikarya</taxon>
        <taxon>Basidiomycota</taxon>
        <taxon>Agaricomycotina</taxon>
        <taxon>Agaricomycetes</taxon>
        <taxon>Polyporales</taxon>
        <taxon>Meruliaceae</taxon>
        <taxon>Phlebia</taxon>
    </lineage>
</organism>
<comment type="caution">
    <text evidence="1">The sequence shown here is derived from an EMBL/GenBank/DDBJ whole genome shotgun (WGS) entry which is preliminary data.</text>
</comment>
<dbReference type="Proteomes" id="UP001148662">
    <property type="component" value="Unassembled WGS sequence"/>
</dbReference>
<name>A0ACC1SAZ4_9APHY</name>
<proteinExistence type="predicted"/>
<evidence type="ECO:0000313" key="1">
    <source>
        <dbReference type="EMBL" id="KAJ3535821.1"/>
    </source>
</evidence>
<protein>
    <submittedName>
        <fullName evidence="1">Uncharacterized protein</fullName>
    </submittedName>
</protein>
<dbReference type="EMBL" id="JANHOG010001514">
    <property type="protein sequence ID" value="KAJ3535821.1"/>
    <property type="molecule type" value="Genomic_DNA"/>
</dbReference>